<reference evidence="2" key="1">
    <citation type="submission" date="2021-01" db="EMBL/GenBank/DDBJ databases">
        <title>Marivirga sp. nov., isolated from intertidal surface sediments.</title>
        <authorList>
            <person name="Zhang M."/>
        </authorList>
    </citation>
    <scope>NUCLEOTIDE SEQUENCE</scope>
    <source>
        <strain evidence="2">SM1354</strain>
    </source>
</reference>
<sequence length="222" mass="24253">MNILVSGADGNLGSAVVDKLMAENHNVFGLFAHEDKAQSDKRDFEKFSADLTNPEAADKAVSEMQNKFNSINGAVLTVGGFAMGNIENTSIEAIEKQIKLNFNTAYNLVKPLLAKMSKGGQIFLIGARPATDAAELKDKLAYGLAKKLVFTLAEVINADRKDTGIQCKVIVPSIIDTPPNRESMPDMDFSKWVKPAEIADTIYFHLTHNYIKDAVVKVYGEV</sequence>
<comment type="caution">
    <text evidence="2">The sequence shown here is derived from an EMBL/GenBank/DDBJ whole genome shotgun (WGS) entry which is preliminary data.</text>
</comment>
<name>A0A937A7R5_9BACT</name>
<dbReference type="AlphaFoldDB" id="A0A937A7R5"/>
<dbReference type="EMBL" id="JAERQG010000001">
    <property type="protein sequence ID" value="MBL0763725.1"/>
    <property type="molecule type" value="Genomic_DNA"/>
</dbReference>
<comment type="similarity">
    <text evidence="1">Belongs to the short-chain dehydrogenases/reductases (SDR) family.</text>
</comment>
<dbReference type="GO" id="GO:0030497">
    <property type="term" value="P:fatty acid elongation"/>
    <property type="evidence" value="ECO:0007669"/>
    <property type="project" value="TreeGrafter"/>
</dbReference>
<proteinExistence type="inferred from homology"/>
<dbReference type="RefSeq" id="WP_201916640.1">
    <property type="nucleotide sequence ID" value="NZ_JAERQG010000001.1"/>
</dbReference>
<dbReference type="Proteomes" id="UP000642920">
    <property type="component" value="Unassembled WGS sequence"/>
</dbReference>
<dbReference type="Gene3D" id="3.40.50.720">
    <property type="entry name" value="NAD(P)-binding Rossmann-like Domain"/>
    <property type="match status" value="1"/>
</dbReference>
<protein>
    <submittedName>
        <fullName evidence="2">SDR family NAD(P)-dependent oxidoreductase</fullName>
    </submittedName>
</protein>
<dbReference type="SUPFAM" id="SSF51735">
    <property type="entry name" value="NAD(P)-binding Rossmann-fold domains"/>
    <property type="match status" value="1"/>
</dbReference>
<dbReference type="InterPro" id="IPR002347">
    <property type="entry name" value="SDR_fam"/>
</dbReference>
<dbReference type="PANTHER" id="PTHR42760">
    <property type="entry name" value="SHORT-CHAIN DEHYDROGENASES/REDUCTASES FAMILY MEMBER"/>
    <property type="match status" value="1"/>
</dbReference>
<dbReference type="PANTHER" id="PTHR42760:SF40">
    <property type="entry name" value="3-OXOACYL-[ACYL-CARRIER-PROTEIN] REDUCTASE, CHLOROPLASTIC"/>
    <property type="match status" value="1"/>
</dbReference>
<evidence type="ECO:0000313" key="3">
    <source>
        <dbReference type="Proteomes" id="UP000642920"/>
    </source>
</evidence>
<dbReference type="InterPro" id="IPR036291">
    <property type="entry name" value="NAD(P)-bd_dom_sf"/>
</dbReference>
<keyword evidence="3" id="KW-1185">Reference proteome</keyword>
<accession>A0A937A7R5</accession>
<dbReference type="GO" id="GO:0016616">
    <property type="term" value="F:oxidoreductase activity, acting on the CH-OH group of donors, NAD or NADP as acceptor"/>
    <property type="evidence" value="ECO:0007669"/>
    <property type="project" value="TreeGrafter"/>
</dbReference>
<evidence type="ECO:0000313" key="2">
    <source>
        <dbReference type="EMBL" id="MBL0763725.1"/>
    </source>
</evidence>
<dbReference type="Pfam" id="PF00106">
    <property type="entry name" value="adh_short"/>
    <property type="match status" value="1"/>
</dbReference>
<organism evidence="2 3">
    <name type="scientific">Marivirga atlantica</name>
    <dbReference type="NCBI Taxonomy" id="1548457"/>
    <lineage>
        <taxon>Bacteria</taxon>
        <taxon>Pseudomonadati</taxon>
        <taxon>Bacteroidota</taxon>
        <taxon>Cytophagia</taxon>
        <taxon>Cytophagales</taxon>
        <taxon>Marivirgaceae</taxon>
        <taxon>Marivirga</taxon>
    </lineage>
</organism>
<evidence type="ECO:0000256" key="1">
    <source>
        <dbReference type="ARBA" id="ARBA00006484"/>
    </source>
</evidence>
<gene>
    <name evidence="2" type="ORF">JKP34_00590</name>
</gene>